<feature type="compositionally biased region" description="Polar residues" evidence="1">
    <location>
        <begin position="397"/>
        <end position="411"/>
    </location>
</feature>
<feature type="compositionally biased region" description="Low complexity" evidence="1">
    <location>
        <begin position="55"/>
        <end position="95"/>
    </location>
</feature>
<feature type="region of interest" description="Disordered" evidence="1">
    <location>
        <begin position="54"/>
        <end position="95"/>
    </location>
</feature>
<proteinExistence type="predicted"/>
<evidence type="ECO:0000313" key="2">
    <source>
        <dbReference type="EMBL" id="CAD7396421.1"/>
    </source>
</evidence>
<dbReference type="EMBL" id="OD000210">
    <property type="protein sequence ID" value="CAD7396421.1"/>
    <property type="molecule type" value="Genomic_DNA"/>
</dbReference>
<dbReference type="AlphaFoldDB" id="A0A7R9CGX6"/>
<protein>
    <submittedName>
        <fullName evidence="2">Uncharacterized protein</fullName>
    </submittedName>
</protein>
<sequence length="492" mass="53768">MLLNLGFPFHSNGRMNGTLLEVYEQSSSLIVPISSPMSVSWSSFPRFGNGETVWGSSSPSSPISSLESLGTSGLGCERPGASTSSIGSCSSTSIPSSAISASRVSAGSISSAMAWAAASYQFLRVPLSGSGLPQVSVWSSSRSTSSSETAPVSMCSGGVSPASLYACSRLSWLRGDRLLICWLYSPLPTALDLPPPHAYILVRQGRREGRKAARARRTTAYLYLPKKPKPIGVRLLLLLLGSPSPAAAVTPKPQPWELAERLKSVNELKKGCVLKKKYLFPLGWAARVSYMSTLVGITYLLPVSVSTPNKCQARLVQFHGVGKAWARIPAGYVNTFCSNLYKTKIIKEKDMADEKCKESNEMHEDPATYQEAASNQRAPIKGAFRRRSGHNHDSRPSDQTSWKAKTNTQPPQKINLTNNEISLRRMCGDRMVVINEKQDAGIKRVTYLAPSWARLCEVWDLIDRRDMLLTPVARYCNDLINTLIVDVCDTLT</sequence>
<reference evidence="2" key="1">
    <citation type="submission" date="2020-11" db="EMBL/GenBank/DDBJ databases">
        <authorList>
            <person name="Tran Van P."/>
        </authorList>
    </citation>
    <scope>NUCLEOTIDE SEQUENCE</scope>
</reference>
<evidence type="ECO:0000256" key="1">
    <source>
        <dbReference type="SAM" id="MobiDB-lite"/>
    </source>
</evidence>
<name>A0A7R9CGX6_TIMPO</name>
<gene>
    <name evidence="2" type="ORF">TPSB3V08_LOCUS664</name>
</gene>
<organism evidence="2">
    <name type="scientific">Timema poppense</name>
    <name type="common">Walking stick</name>
    <dbReference type="NCBI Taxonomy" id="170557"/>
    <lineage>
        <taxon>Eukaryota</taxon>
        <taxon>Metazoa</taxon>
        <taxon>Ecdysozoa</taxon>
        <taxon>Arthropoda</taxon>
        <taxon>Hexapoda</taxon>
        <taxon>Insecta</taxon>
        <taxon>Pterygota</taxon>
        <taxon>Neoptera</taxon>
        <taxon>Polyneoptera</taxon>
        <taxon>Phasmatodea</taxon>
        <taxon>Timematodea</taxon>
        <taxon>Timematoidea</taxon>
        <taxon>Timematidae</taxon>
        <taxon>Timema</taxon>
    </lineage>
</organism>
<accession>A0A7R9CGX6</accession>
<feature type="region of interest" description="Disordered" evidence="1">
    <location>
        <begin position="385"/>
        <end position="411"/>
    </location>
</feature>